<evidence type="ECO:0000313" key="1">
    <source>
        <dbReference type="EMBL" id="KFL30635.1"/>
    </source>
</evidence>
<dbReference type="AlphaFoldDB" id="A0A087M182"/>
<dbReference type="OrthoDB" id="8454143at2"/>
<organism evidence="1 2">
    <name type="scientific">Devosia riboflavina</name>
    <dbReference type="NCBI Taxonomy" id="46914"/>
    <lineage>
        <taxon>Bacteria</taxon>
        <taxon>Pseudomonadati</taxon>
        <taxon>Pseudomonadota</taxon>
        <taxon>Alphaproteobacteria</taxon>
        <taxon>Hyphomicrobiales</taxon>
        <taxon>Devosiaceae</taxon>
        <taxon>Devosia</taxon>
    </lineage>
</organism>
<proteinExistence type="predicted"/>
<evidence type="ECO:0000313" key="2">
    <source>
        <dbReference type="Proteomes" id="UP000028981"/>
    </source>
</evidence>
<protein>
    <submittedName>
        <fullName evidence="1">Uncharacterized protein</fullName>
    </submittedName>
</protein>
<reference evidence="1 2" key="1">
    <citation type="submission" date="2014-08" db="EMBL/GenBank/DDBJ databases">
        <authorList>
            <person name="Hassan Y.I."/>
            <person name="Lepp D."/>
            <person name="Zhou T."/>
        </authorList>
    </citation>
    <scope>NUCLEOTIDE SEQUENCE [LARGE SCALE GENOMIC DNA]</scope>
    <source>
        <strain evidence="1 2">IFO13584</strain>
    </source>
</reference>
<name>A0A087M182_9HYPH</name>
<dbReference type="EMBL" id="JQGC01000012">
    <property type="protein sequence ID" value="KFL30635.1"/>
    <property type="molecule type" value="Genomic_DNA"/>
</dbReference>
<dbReference type="Gene3D" id="3.40.50.300">
    <property type="entry name" value="P-loop containing nucleotide triphosphate hydrolases"/>
    <property type="match status" value="1"/>
</dbReference>
<keyword evidence="2" id="KW-1185">Reference proteome</keyword>
<dbReference type="Proteomes" id="UP000028981">
    <property type="component" value="Unassembled WGS sequence"/>
</dbReference>
<dbReference type="Pfam" id="PF05621">
    <property type="entry name" value="TniB"/>
    <property type="match status" value="1"/>
</dbReference>
<accession>A0A087M182</accession>
<dbReference type="InterPro" id="IPR027417">
    <property type="entry name" value="P-loop_NTPase"/>
</dbReference>
<comment type="caution">
    <text evidence="1">The sequence shown here is derived from an EMBL/GenBank/DDBJ whole genome shotgun (WGS) entry which is preliminary data.</text>
</comment>
<dbReference type="RefSeq" id="WP_035083885.1">
    <property type="nucleotide sequence ID" value="NZ_JQGC01000012.1"/>
</dbReference>
<dbReference type="STRING" id="46914.JP75_14265"/>
<dbReference type="InterPro" id="IPR008868">
    <property type="entry name" value="TniB"/>
</dbReference>
<gene>
    <name evidence="1" type="ORF">JP75_14265</name>
</gene>
<sequence length="345" mass="38365">MTWTPVQDEKMDCFEAILVEHPRKTQLHAALGNLMHETTRASRRHEARVAAVGGRPVKAEELYLLPVIGPSGATKTKSLSTYVDSVLSDPDLDPNEIPVLVVTVRSSVKSTRHLQSAILLAFGDLTAAHEVLNQRDYSEARVNLDLLEKARAKKTRIVVLDECHSMIQNSGPVLLDSLATALKSFVNDGLFSLVLVGTDKVKRLLQFNENHSRQKRTIDFGPASLDDPEDVQYFMQFVGRFEREMLNKKVIDKPLDLIGDVATRAIVFDMARGVVGTVVRILRLALEQSFEENMPLDWSHIAKAFRAWNRGLETPGPDPFASKNASKATQTKLEAIEALTMEAAQ</sequence>